<feature type="compositionally biased region" description="Pro residues" evidence="1">
    <location>
        <begin position="223"/>
        <end position="237"/>
    </location>
</feature>
<feature type="region of interest" description="Disordered" evidence="1">
    <location>
        <begin position="112"/>
        <end position="237"/>
    </location>
</feature>
<accession>A0A498NQS8</accession>
<protein>
    <submittedName>
        <fullName evidence="2">Uncharacterized protein</fullName>
    </submittedName>
</protein>
<sequence>MTNQDGWTPPLMNKFTQNTNMKECPASNDMWGPDEGLMGGKCGPHYGLAPGIHIGASRGSPDVLKVGPVRTHLGPTSLKGIKVGLHPGSTWGPAVDAQAGFKWDLGRLGRKAEEGWEGRQRKARKPSTPASSSNPRAHVPYHHTSEMDMLPPRRWQTKPPARAPHSCGGQAPSGREWQPPTPPRSQPPGTGRAWSPGPYGPKSSPPTPTGHEAQPTPRRTRPPQTPPRDVPEPAPVP</sequence>
<gene>
    <name evidence="2" type="ORF">ROHU_004241</name>
</gene>
<comment type="caution">
    <text evidence="2">The sequence shown here is derived from an EMBL/GenBank/DDBJ whole genome shotgun (WGS) entry which is preliminary data.</text>
</comment>
<feature type="compositionally biased region" description="Low complexity" evidence="1">
    <location>
        <begin position="187"/>
        <end position="202"/>
    </location>
</feature>
<dbReference type="EMBL" id="QBIY01011236">
    <property type="protein sequence ID" value="RXN33904.1"/>
    <property type="molecule type" value="Genomic_DNA"/>
</dbReference>
<dbReference type="AlphaFoldDB" id="A0A498NQS8"/>
<keyword evidence="3" id="KW-1185">Reference proteome</keyword>
<evidence type="ECO:0000256" key="1">
    <source>
        <dbReference type="SAM" id="MobiDB-lite"/>
    </source>
</evidence>
<reference evidence="2 3" key="1">
    <citation type="submission" date="2018-03" db="EMBL/GenBank/DDBJ databases">
        <title>Draft genome sequence of Rohu Carp (Labeo rohita).</title>
        <authorList>
            <person name="Das P."/>
            <person name="Kushwaha B."/>
            <person name="Joshi C.G."/>
            <person name="Kumar D."/>
            <person name="Nagpure N.S."/>
            <person name="Sahoo L."/>
            <person name="Das S.P."/>
            <person name="Bit A."/>
            <person name="Patnaik S."/>
            <person name="Meher P.K."/>
            <person name="Jayasankar P."/>
            <person name="Koringa P.G."/>
            <person name="Patel N.V."/>
            <person name="Hinsu A.T."/>
            <person name="Kumar R."/>
            <person name="Pandey M."/>
            <person name="Agarwal S."/>
            <person name="Srivastava S."/>
            <person name="Singh M."/>
            <person name="Iquebal M.A."/>
            <person name="Jaiswal S."/>
            <person name="Angadi U.B."/>
            <person name="Kumar N."/>
            <person name="Raza M."/>
            <person name="Shah T.M."/>
            <person name="Rai A."/>
            <person name="Jena J.K."/>
        </authorList>
    </citation>
    <scope>NUCLEOTIDE SEQUENCE [LARGE SCALE GENOMIC DNA]</scope>
    <source>
        <strain evidence="2">DASCIFA01</strain>
        <tissue evidence="2">Testis</tissue>
    </source>
</reference>
<organism evidence="2 3">
    <name type="scientific">Labeo rohita</name>
    <name type="common">Indian major carp</name>
    <name type="synonym">Cyprinus rohita</name>
    <dbReference type="NCBI Taxonomy" id="84645"/>
    <lineage>
        <taxon>Eukaryota</taxon>
        <taxon>Metazoa</taxon>
        <taxon>Chordata</taxon>
        <taxon>Craniata</taxon>
        <taxon>Vertebrata</taxon>
        <taxon>Euteleostomi</taxon>
        <taxon>Actinopterygii</taxon>
        <taxon>Neopterygii</taxon>
        <taxon>Teleostei</taxon>
        <taxon>Ostariophysi</taxon>
        <taxon>Cypriniformes</taxon>
        <taxon>Cyprinidae</taxon>
        <taxon>Labeoninae</taxon>
        <taxon>Labeonini</taxon>
        <taxon>Labeo</taxon>
    </lineage>
</organism>
<dbReference type="Proteomes" id="UP000290572">
    <property type="component" value="Unassembled WGS sequence"/>
</dbReference>
<evidence type="ECO:0000313" key="3">
    <source>
        <dbReference type="Proteomes" id="UP000290572"/>
    </source>
</evidence>
<proteinExistence type="predicted"/>
<evidence type="ECO:0000313" key="2">
    <source>
        <dbReference type="EMBL" id="RXN33904.1"/>
    </source>
</evidence>
<name>A0A498NQS8_LABRO</name>